<dbReference type="InterPro" id="IPR052385">
    <property type="entry name" value="Obscurin/Obscurin-like_Reg"/>
</dbReference>
<keyword evidence="7" id="KW-1003">Cell membrane</keyword>
<feature type="compositionally biased region" description="Low complexity" evidence="29">
    <location>
        <begin position="7091"/>
        <end position="7109"/>
    </location>
</feature>
<evidence type="ECO:0000256" key="4">
    <source>
        <dbReference type="ARBA" id="ARBA00006692"/>
    </source>
</evidence>
<dbReference type="FunFam" id="1.10.510.10:FF:000912">
    <property type="entry name" value="obscurin isoform X1"/>
    <property type="match status" value="1"/>
</dbReference>
<dbReference type="GO" id="GO:0005634">
    <property type="term" value="C:nucleus"/>
    <property type="evidence" value="ECO:0007669"/>
    <property type="project" value="UniProtKB-SubCell"/>
</dbReference>
<evidence type="ECO:0000256" key="19">
    <source>
        <dbReference type="ARBA" id="ARBA00023179"/>
    </source>
</evidence>
<feature type="domain" description="Ig-like" evidence="34">
    <location>
        <begin position="1549"/>
        <end position="1637"/>
    </location>
</feature>
<dbReference type="FunFam" id="2.30.29.30:FF:000197">
    <property type="entry name" value="obscurin isoform X5"/>
    <property type="match status" value="1"/>
</dbReference>
<keyword evidence="18" id="KW-1015">Disulfide bond</keyword>
<dbReference type="FunFam" id="2.60.40.10:FF:000502">
    <property type="entry name" value="obscurin-like protein 1 isoform X2"/>
    <property type="match status" value="1"/>
</dbReference>
<feature type="binding site" evidence="28">
    <location>
        <position position="6143"/>
    </location>
    <ligand>
        <name>ATP</name>
        <dbReference type="ChEBI" id="CHEBI:30616"/>
    </ligand>
</feature>
<dbReference type="InterPro" id="IPR007110">
    <property type="entry name" value="Ig-like_dom"/>
</dbReference>
<feature type="domain" description="Ig-like" evidence="34">
    <location>
        <begin position="974"/>
        <end position="1059"/>
    </location>
</feature>
<feature type="compositionally biased region" description="Polar residues" evidence="29">
    <location>
        <begin position="7138"/>
        <end position="7147"/>
    </location>
</feature>
<evidence type="ECO:0000256" key="14">
    <source>
        <dbReference type="ARBA" id="ARBA00022782"/>
    </source>
</evidence>
<dbReference type="InterPro" id="IPR000219">
    <property type="entry name" value="DH_dom"/>
</dbReference>
<feature type="domain" description="Ig-like" evidence="34">
    <location>
        <begin position="3725"/>
        <end position="3813"/>
    </location>
</feature>
<evidence type="ECO:0000259" key="34">
    <source>
        <dbReference type="PROSITE" id="PS50835"/>
    </source>
</evidence>
<feature type="domain" description="Ig-like" evidence="34">
    <location>
        <begin position="1457"/>
        <end position="1543"/>
    </location>
</feature>
<dbReference type="SMART" id="SM00233">
    <property type="entry name" value="PH"/>
    <property type="match status" value="1"/>
</dbReference>
<feature type="compositionally biased region" description="Low complexity" evidence="29">
    <location>
        <begin position="6923"/>
        <end position="6935"/>
    </location>
</feature>
<feature type="domain" description="Ig-like" evidence="34">
    <location>
        <begin position="2359"/>
        <end position="2444"/>
    </location>
</feature>
<dbReference type="SMART" id="SM00060">
    <property type="entry name" value="FN3"/>
    <property type="match status" value="2"/>
</dbReference>
<dbReference type="InterPro" id="IPR035899">
    <property type="entry name" value="DBL_dom_sf"/>
</dbReference>
<dbReference type="FunFam" id="2.60.40.10:FF:000228">
    <property type="entry name" value="obscurin isoform X4"/>
    <property type="match status" value="9"/>
</dbReference>
<feature type="domain" description="Ig-like" evidence="34">
    <location>
        <begin position="5780"/>
        <end position="5870"/>
    </location>
</feature>
<feature type="region of interest" description="Disordered" evidence="29">
    <location>
        <begin position="6409"/>
        <end position="6438"/>
    </location>
</feature>
<keyword evidence="6" id="KW-0217">Developmental protein</keyword>
<dbReference type="GO" id="GO:0004672">
    <property type="term" value="F:protein kinase activity"/>
    <property type="evidence" value="ECO:0007669"/>
    <property type="project" value="InterPro"/>
</dbReference>
<proteinExistence type="inferred from homology"/>
<feature type="domain" description="Ig-like" evidence="34">
    <location>
        <begin position="1876"/>
        <end position="1963"/>
    </location>
</feature>
<dbReference type="GO" id="GO:0030018">
    <property type="term" value="C:Z disc"/>
    <property type="evidence" value="ECO:0007669"/>
    <property type="project" value="UniProtKB-SubCell"/>
</dbReference>
<dbReference type="GO" id="GO:0003007">
    <property type="term" value="P:heart morphogenesis"/>
    <property type="evidence" value="ECO:0007669"/>
    <property type="project" value="UniProtKB-ARBA"/>
</dbReference>
<evidence type="ECO:0000256" key="9">
    <source>
        <dbReference type="ARBA" id="ARBA00022553"/>
    </source>
</evidence>
<feature type="compositionally biased region" description="Low complexity" evidence="29">
    <location>
        <begin position="6417"/>
        <end position="6427"/>
    </location>
</feature>
<evidence type="ECO:0000313" key="36">
    <source>
        <dbReference type="Ensembl" id="ENSGEVP00005020824.1"/>
    </source>
</evidence>
<dbReference type="FunFam" id="2.60.40.10:FF:000599">
    <property type="entry name" value="obscurin isoform X3"/>
    <property type="match status" value="1"/>
</dbReference>
<feature type="domain" description="Ig-like" evidence="34">
    <location>
        <begin position="1642"/>
        <end position="1731"/>
    </location>
</feature>
<dbReference type="FunFam" id="3.30.200.20:FF:000424">
    <property type="entry name" value="obscurin isoform X5"/>
    <property type="match status" value="1"/>
</dbReference>
<evidence type="ECO:0000256" key="8">
    <source>
        <dbReference type="ARBA" id="ARBA00022490"/>
    </source>
</evidence>
<reference evidence="36" key="2">
    <citation type="submission" date="2025-08" db="UniProtKB">
        <authorList>
            <consortium name="Ensembl"/>
        </authorList>
    </citation>
    <scope>IDENTIFICATION</scope>
</reference>
<evidence type="ECO:0000256" key="26">
    <source>
        <dbReference type="ARBA" id="ARBA00079785"/>
    </source>
</evidence>
<feature type="domain" description="DH" evidence="32">
    <location>
        <begin position="5458"/>
        <end position="5643"/>
    </location>
</feature>
<feature type="region of interest" description="Disordered" evidence="29">
    <location>
        <begin position="6768"/>
        <end position="6796"/>
    </location>
</feature>
<dbReference type="SMART" id="SM00408">
    <property type="entry name" value="IGc2"/>
    <property type="match status" value="46"/>
</dbReference>
<evidence type="ECO:0000256" key="23">
    <source>
        <dbReference type="ARBA" id="ARBA00054415"/>
    </source>
</evidence>
<dbReference type="FunFam" id="2.60.40.10:FF:000421">
    <property type="entry name" value="LOW QUALITY PROTEIN: obscurin"/>
    <property type="match status" value="3"/>
</dbReference>
<comment type="similarity">
    <text evidence="4">Belongs to the protein kinase superfamily. CAMK Ser/Thr protein kinase family.</text>
</comment>
<feature type="domain" description="Ig-like" evidence="34">
    <location>
        <begin position="5150"/>
        <end position="5244"/>
    </location>
</feature>
<dbReference type="FunFam" id="2.60.40.10:FF:001084">
    <property type="entry name" value="obscurin-like isoform X3"/>
    <property type="match status" value="1"/>
</dbReference>
<evidence type="ECO:0000256" key="1">
    <source>
        <dbReference type="ARBA" id="ARBA00004123"/>
    </source>
</evidence>
<dbReference type="PROSITE" id="PS50096">
    <property type="entry name" value="IQ"/>
    <property type="match status" value="1"/>
</dbReference>
<evidence type="ECO:0000256" key="21">
    <source>
        <dbReference type="ARBA" id="ARBA00023319"/>
    </source>
</evidence>
<keyword evidence="12 28" id="KW-0547">Nucleotide-binding</keyword>
<keyword evidence="15 28" id="KW-0067">ATP-binding</keyword>
<dbReference type="Gene3D" id="1.10.510.10">
    <property type="entry name" value="Transferase(Phosphotransferase) domain 1"/>
    <property type="match status" value="2"/>
</dbReference>
<evidence type="ECO:0000256" key="12">
    <source>
        <dbReference type="ARBA" id="ARBA00022741"/>
    </source>
</evidence>
<evidence type="ECO:0000259" key="35">
    <source>
        <dbReference type="PROSITE" id="PS50853"/>
    </source>
</evidence>
<feature type="compositionally biased region" description="Basic and acidic residues" evidence="29">
    <location>
        <begin position="7113"/>
        <end position="7135"/>
    </location>
</feature>
<dbReference type="InterPro" id="IPR035526">
    <property type="entry name" value="Obscurin_SH3"/>
</dbReference>
<feature type="region of interest" description="Disordered" evidence="29">
    <location>
        <begin position="6543"/>
        <end position="6591"/>
    </location>
</feature>
<feature type="domain" description="SH3" evidence="30">
    <location>
        <begin position="5365"/>
        <end position="5432"/>
    </location>
</feature>
<dbReference type="GO" id="GO:1902531">
    <property type="term" value="P:regulation of intracellular signal transduction"/>
    <property type="evidence" value="ECO:0007669"/>
    <property type="project" value="UniProtKB-ARBA"/>
</dbReference>
<feature type="domain" description="Ig-like" evidence="34">
    <location>
        <begin position="238"/>
        <end position="327"/>
    </location>
</feature>
<dbReference type="InterPro" id="IPR017441">
    <property type="entry name" value="Protein_kinase_ATP_BS"/>
</dbReference>
<feature type="domain" description="Ig-like" evidence="34">
    <location>
        <begin position="1093"/>
        <end position="1178"/>
    </location>
</feature>
<dbReference type="CDD" id="cd12025">
    <property type="entry name" value="SH3_Obscurin_like"/>
    <property type="match status" value="1"/>
</dbReference>
<dbReference type="PANTHER" id="PTHR35971:SF4">
    <property type="entry name" value="OBSCURIN"/>
    <property type="match status" value="1"/>
</dbReference>
<feature type="domain" description="Protein kinase" evidence="33">
    <location>
        <begin position="6114"/>
        <end position="6352"/>
    </location>
</feature>
<keyword evidence="14" id="KW-0221">Differentiation</keyword>
<keyword evidence="8" id="KW-0963">Cytoplasm</keyword>
<evidence type="ECO:0000256" key="17">
    <source>
        <dbReference type="ARBA" id="ARBA00023136"/>
    </source>
</evidence>
<dbReference type="FunFam" id="2.60.40.10:FF:000866">
    <property type="entry name" value="Obscurin, cytoskeletal calmodulin and titin-interacting RhoGEF"/>
    <property type="match status" value="1"/>
</dbReference>
<dbReference type="InterPro" id="IPR013106">
    <property type="entry name" value="Ig_V-set"/>
</dbReference>
<feature type="domain" description="Ig-like" evidence="34">
    <location>
        <begin position="3520"/>
        <end position="3603"/>
    </location>
</feature>
<feature type="region of interest" description="Disordered" evidence="29">
    <location>
        <begin position="7090"/>
        <end position="7147"/>
    </location>
</feature>
<dbReference type="InterPro" id="IPR001849">
    <property type="entry name" value="PH_domain"/>
</dbReference>
<dbReference type="FunFam" id="2.60.40.10:FF:000523">
    <property type="entry name" value="obscurin isoform X4"/>
    <property type="match status" value="1"/>
</dbReference>
<dbReference type="InterPro" id="IPR013783">
    <property type="entry name" value="Ig-like_fold"/>
</dbReference>
<dbReference type="PROSITE" id="PS00109">
    <property type="entry name" value="PROTEIN_KINASE_TYR"/>
    <property type="match status" value="1"/>
</dbReference>
<dbReference type="GO" id="GO:0005524">
    <property type="term" value="F:ATP binding"/>
    <property type="evidence" value="ECO:0007669"/>
    <property type="project" value="UniProtKB-UniRule"/>
</dbReference>
<evidence type="ECO:0000256" key="25">
    <source>
        <dbReference type="ARBA" id="ARBA00079591"/>
    </source>
</evidence>
<evidence type="ECO:0000256" key="18">
    <source>
        <dbReference type="ARBA" id="ARBA00023157"/>
    </source>
</evidence>
<feature type="region of interest" description="Disordered" evidence="29">
    <location>
        <begin position="5320"/>
        <end position="5362"/>
    </location>
</feature>
<sequence length="7805" mass="869506">MDYSSFSGAPRFLTRPKAFMVSVGKDVTLSCQIVGNPIPLVSWEKDKLPIQSGGRFKMVEDGDLYRLTIYDLSLEDSGQYICRAKNTIGEAFTAVSIKVGEETTVTESAPYFIQKPSSIRVTLGDDVTFKCKVQGSPPLSVNWEKDGRHIREWSDSNRFQIESLGESNALKIQCAQLGDSGIYMCRAENPVGSASATATLVVDTHGSYSPKGLSGIGLRLSLDYERAASLTAKSARNATFGVLTRTFNVTEGKHAKLSCYVTGEPKPEIVWKKDGEVITEGRRHIVYEDEQENFVLKILFCKQVDNGLYTCTASNLVGQTYSSVLVTVREPTIPFKTKLKDVEVQEKESATFQCEVPVPSTETAWFKEETKLQQSKKYNIEEEGTYRRLTVQNVTTDDDAVYICEMKEGSRTIAELTVQGNIIKKLPRKTAVSINDTAIFCVELDNECQNIRWLKNLEEVKPNDRITITSSGKQHTLIIRECKMEDAGEIAFLADECRTSTQFTVSTPRKPPSHPPSDPVVKNKTETSVTLAWSPPKMEQLILIDGYLVERKKLTGFTWMRCHQSHIPITEFTVSDLAEEADYQFRVSAVNNYGQSSYLEFPGTLHLEPALAVKTPLADVEAIAGGDATFIVDLTTDCSGTWYLNGKAIQSSEIYIIRRTKTTHLLTIKNVTKNDDGAEVKFVAKNVETSTKMKVKAAPVRITNKSGDIEKVSARLREEAQLWAELSDAAAAVKWMKNGKEIQASPKYELKTAEKKRILKIHSLTEEDAGIYECVCEGDEIVYQLSVKALVHFTNKEKAGDVLITTSGKQAEFVSETSEANVMVQWYKDGKEIRHTKKFTLEDNGKLHKLIASAVTKEDEGTYMCKVGEDTLVFNLKVSEMEEVFANKEKVQKEMKATLTESATLSCEVTQAKTEVKWYKDGKLITSSKKFKVESEGKSRHLVVDQVEKKDAGEYTCEAAGQKLIFKVLVTEMEEVFANKEKVQKEVKATLTESANLSCEVAQAKTEVRWYKDGKLITSSKKFKVESEGKSRSLVVDQVEKKDAGEYTCETAGQKLTFQVLVTGKREYFLSTEGLIYGVWRCGAGEVWAAEMEEVFANKEKVQKEVKATLTESATLRCEVAQAKTEVRWYKDGKLISSSKKFKVESKGKSRSLVVDQVEKKDAGEYTCEAAGQKLTFKVLVTEPEEVFADKAKVQKEVKAVLTESATLSCEVAQEKSEVKWYKDGKLITTSKKCKVESEGKSRRLVVKQLEKKDAGEYICEIAGQKLTFKIIITEPEEVFANQEKVQKEVKAALTESATLSCEVTQAKTDLKWCKDGKLITSSKKFKVESEGKSRRLVVEQVEKKDAGEYTCEAAGQKLTFKVLAEEVFTNQEKVQKEVKAALTESTTLSCEVAQAKTEVKWYKDGKLITSSKKLKVESEGKSRRLAVEQVEKKDAGEYTCEAAGQKLTFKVIVTEPEVVFANKEKVQKEVKAALTESATLSCEVTQAKTDVKWYKDGKLITSSKKFKVVSEDKSRSLVVEQVEKKDAGEYTCEAAGQKLTFKVIVTEPEIVFANQEKVQKEVKAVMTESATLSCEVAQAKTEVKWYKDGKLITSSKKFKVESEGKSRHLVVEQVEKKDAGEYTCEAAGQKLTFKFNVLLAPDIGQHPCPGKLKEPIVVQEHESITLATSVTPETAIVKWFKDGTEIKESKKYEIKSDGASRTLTVKLAEGKDSAVYTCKTKNDKQEFKVQVKEIPVKFAKKLEEVSAEIGGTISLTCELSQVKGDVLWYKDGVEVKPSKRFQIREDGVKRILTIMGLRAEDKGEYSCESRDDKSTTLTVRGERVSAQSVAVPEMRLLFTWIFPNFDFFRSHRFNLTLGPVFWSVSTFTLVSFHLPEAPVTFKKKLEPKTVEERDTVTLEVELSKPSVEVKWMRNSIVLQSSDNIEIKAEGTKHSLMIKNITFADRGFYCCETLEEKTQAKLNVQMRQIKLVKGLQPLEACEKGIATFELELSHEDVEGSWMKDGLKLKPGENCHISVLGKKHSLTLSSLKLEDSGLISFKTEGIHSSGRLIVTELPVKISKPLVDIKAPEKSKVTFECELSRPNVEVKWFKNGSELRPSKKVAIISQEIKRSLIIHKCDYDDQGTYVCDAADDKSSATLMVHGKTYALVYKSVHVEDAAEIKFVAEKAESRAQLRVKELPVKFVKPLRDKIAIEKHRGVLECQVSRPTAKVKWYKKNVEILPSQKYELVSDSVYRKLIINDAEFQDEDIYTCDAIDDTSSAHFYVEEQSINIVKELTDVDVTEPAEAKFECEISIPSVKPPKWSLGGEVLQTGRNVTIEQEGTIHRLILWKTNSDMTGTIQFAIGKSKSTANLLVRDINVQITRKLEDKTALERHSVVLSCDFRPSPKVVEWFKGHTLIEPSEKYKPKWEKHTAELKILKLTPEDSGTYKCRAGNAETKATLTVEARQVAITKHLQDVETEEESCAVFSCELSHDDEDVEWLLNDTILYTNSCNEIKKIGKCHTLTLKQVTPDDAGTVTVKTEKVSESAQLKVKEKPIVFMKALDDVVGEERGVITLECELSKPKVKPIWKKDDVELTPGDKYEQMQAGKTLCLIVHDLNKNDAGLYTCDIGTDLTKSRVSIQELNIGITKRLKSTEVQEGENCTFECILSHESIGEFHWLLKGNEVHSGGRFKTFNKGRKYTLDIRNVVAADAGEVVFTARNLNSKASLVVKEKPAEIIKQLEDKTAAAGQDINLSCEMSKPDTNVKWYKDGKVIRKSQKYDLRQEGTWAILVIHDAMTKDTGEYMCEMETSKTKASVTVEEKPNRFVKELSDLKADEKGVAVFMCQTEKAAPTVTWRKGMVELKTGKKYEIIQKGNILQLIINALEKSDSDTYTCDIGEAQSRAKLIVQGQKILITEDLEDVDVVEGESAMFKCRISPVEYSNVQWFLDKTPLHTNELNDIQSQPGGYHLLTLKKLSLKDSGVITFEAGDKKTSASLVVKEKPCIITKELVDAEVMEGEDAFLHCETSQSDSPVKWCKDGKTLRNSSKYKISRSGFEATLVIHGTDNRDSGRYECEAGTAKSSAVVTVKALPVLFKRELQNEENLEATEGGTATLRCELSKAAPVEWKKGPKGLRPSGKYRMRQEGTIAELVIHDVDLKDAGDYTCVFGDQKTTAALRVNVLPAFFKEGLKNKEASEGATATLHCELSKAPVLVEWKKGQKPLKPSEKYRMRQEGAIAELLIRDLDEQDAGDYTCVCGDQKTTASLTVHALPARFKEEMTNEEATEGKTATLHCELNKPASVEWKKGHKILKASEKYSIRQDSVTAELEIHDLGLQDAGDYTCMCGDQQTTAALIVNALPVLFKQELKNEEVTEGGSVILRCELSKAAPVEWKIGHNVLKTSDKYKMRQQGAIAELVIHDVELKDARDYTCVSGDQKTTAALTVHALPAHFKEELRNKEVTEGEAATLCCELTKAAQVEWKKGHKVLKASEKYKMRQEGAMAELVIHNLEVKDTDDYTCVCGDQQTTATLTVNALPPSFKEEMCSEEATEGGTATLHCELTKVAAPVEWKKGHKVLRPNDKYTMRQEGCIVELVVHGLDLKDAGDYTCVCGDQKTTAALTVHGKKENKLISEVFLIPVLLIEKTVMGCKASLPALFKHELRDEEAEEGGTVTLQCELTKPSAPVEWRKGSTTLYPGLKYELKRQGPIAELIIYDLKLEDTGKYTCDSGDQQTTAAVTIHALPIVFKQPLQNQEAEEGGTATLYCELSKPNVPVEWRRGGLGLQPSNKYEMKQRKCIVELLVHNLQLEDTGEYSCGIGEQETKSTASLRVNAIKPLFKQQLKNEEMEEGGMVKLCCEVTIANAIVEWRKDVLLQASAKYEMRQKGSIVELLIHDLQLKDFGDYTCDSGDEQTTASLLVKVLFIQPLQSQQGEEGGTITLNCELSKPNAPVQWKKAGKVLQPSDKYKMNRAGPVTELTIHNLNEADAGEYTCETGDQKTTATVYVKEPAASIVEVLKDVTLNEGEDAVFKCQVSREKARDVHWCLGGVPLQPNEMNEITVQGKLHTLTLRRVTLEDSGSVSIRVGQQISEAQLTVQAEIVCGLKNTDVFAGESATFTCELSRPGVQNIQWWLDGSPLQNSAVNEIAVRDGKIHTLTLKNLGSDDSGIVTFRAGSLISSAKLLIKAKNSIVKGLENVEAVEGGEALFECYLSKPECYNYNWLIDDEPAKTTENIEMVYFENGRRHLLLLKNLTSQDNCRVTFLTSDAVTSAFLTVKGWRLEILQPLVDTEVTAGDQATLSCVLSEAVPVTEVAWYINDVDIQPDENWKIQADGNSYKLILKKAQPHHAGEVTFAARDAITSATLSVIGRFVYDGGRGILGYNVERKTPGGGKPYRFRTSTVNKVGAGEPVHLPQTVQLEPPFIVTRPLVSKSVLEGEVAVLECEFSRETQEAIWVKGKEQIQPGGRYEIKSDGKKQMLIIRAFKPEDQGLYTCMISPDTRSSAHLSIEEMVDGQLQPSLPPEAAQEGDLHLLWEAIAKKRRMSREPTLDSISEVPEEDDKLHKLKKEEAESHYYSEEYSTCDELAKTGEADFSFTSSDDESRAGTPSLVNYLKKAGKSTVSIGSKVQTVSTSKFWKHWEQSGIETTESALPAKPAEPEIMEDLDDPSMTKAAVKIQAAFKGYKVRKEIKQQECPVFRDTFKDFCGEPGGTLHLECVVLSKTDMKVRWLKDDEELSDGRHYHIDNYSDGTCSLIITGLDMKDTGKYTCEASNKFGKVSQSAKVVVGTQAETESSSGSELDDAFRKAGRRLHKLFKSKISTEMSDVEEELFVSADEGDIEVIDQQTYREDDQYIYIKFEILAEAKTAAGRFREMFAALGIPVEIDILDQGLKKIELRIGKAVPPAPGQIQPLMKRPPPPLLTSDTAPMFITELQNQEVQDGYPVSFDCVVIGKPLPTVRWFKDGKVIEEDDHYMINEDQEGCHQLIITAVVPTDMGVYRCLAENNMGVSSSKAELRVDLTSTDYDTAADATETSSYYSAKGSLSSREQEGVESTTEEEQLPQILDELQDTHVASGAPLARFHLTVKGYPEPRLYWFKDGQPLQTSDRILKIENKQFHALEILNVIKEDAGQYSVFISNSAGSAYSSASLVVKGPGEKEELSETDAQEQLVPPRFLERFTNKRVRKGASITFSVKVEGHPAPTITWLKEESHEDVLWIKPETAGYKLASSNMHHSLILLDVGKEYSGTYTCIATNKAGQSICTASLEVLDEEHIQDSSTFHWDGCTECIHVLPLLGELVEGQADKEGVSRSHISLADVGTEEFLQKLTSHITEMVSAKISQATLRVPGADSDDESKTPSPSPRHGRSRPSSVVQESSSESEDGDSRGEIFDIYMVTADYVPVGADREVITLKEGQYVEVLDSAHPLKWLVRTKPTKSSPSRQGWVSPAYLDKKLKLSPEWGASEAPEFPGDSVSEDEYKKKLSLIIQELLNSEEEFVKDLQFLQTHHLQYIESCPDVPETVASQKSTIFRNVSAIASFHSNSFFPELQKCDTDDDVAMCFIKNEEDFDKYIQYLVGRIQAESVILSKAIQEFYKRYTEETLASEDPSQPPLPPLQHYLERPINRIQQYQIIIKELIRNKARNSQNCALLEQAYAIVSALTQRAENNLHISLIENYPGTLEILGEPIRQGHFIVWEGAPGARIAWKGHNRHVFLFKNYILICKPKRDTKTDTYSYIFKNMMKLSHIDVNDLVEGDDRAFEIWHEREDSVRKYLLQARTVIIKNSWVKEISGLQQRISLPVWIPPYFEEELADCTAELGETVKLACKVTGAPKPVVAWYKDGKPVEMDPHHIIIEDPDGSCTLILDTLTGIDSGQYMCFATSPAGNASTLGKILVQVPPRFVNKVRNAYYVEDEDAQFTCTIEGAPYPQIRWYKDGALLTDINKYQTFSEPRSGVLVLVIKNASKEDIGHYECELMNRLGTARSGADLCQQSAALLAQEKRGDQTITIEGMTLCQLCNSLLSSVNPFVSPGPPFMQVTIEDVKVQSGELAKFHAVIEGNPQPTIAWYKDNSLLTDSNRIHQVKEGTTYCLVLDKAAPEDGGIYTCIAKNAGGEVLCKAELVVHEVTKKQSTRRKLHSFYEVKQEIGRGSFSFVKRVVHKGNRVSCAAKFIPLRSKMRTQSYQERDILATLSHDKIAQLLDEFETRKTLVLILELYPFLPFFFSDNAGRVKLYIKQLLEGLSYLHDHNVLHLDIKPPNILMVYPEREDIKICDFGFAQKINPSEPQYSKYGSPEFVSPEIISQSPVSKASDICLTCKSPFAGENDRATLLNIQNGTVSWTIPDFVHLSEEAKDFIRQVLQLSPEARPSALECLSHDWFLRNLPLEEAHFINTKQLKFIVARSKWQRSLMCYKSILVMRSIPEILQRTHKNTSLGISRHLVEESSSSTTTGSSSDNENASFPRRRHFGSTPELHLSVFGAPSTLLPDKDRIVKAGDAMEKPPLCVPRESVIKSTFYSQASEAPTRLPVSLGRDYRSHLDRTRRAFRKSGYLKIPLSGLREPLLEQFELKEEEEEEEEGMSGDEVYGKSREGVTGPLMKSASFDAARKPSRHTFQVSSRSRSLDDYRLRAISLAKEQDILEEDCDLTSQGSYAGLVHQHGISTDSGKVWPEKHSMEEDSRKDSSEEQPVPSAQCGDEGCQGLAAQPQKIPESAHQGESEGHLHQKTKLSIDIDVEPSGLEGESLILTAQHPDTAPVLAHTCESEEHLKLTPKPSGAEFTLLQGESSVLIVPESERAPISAQKSERREHAHQQPKPSVHSATGSADLQGKSPIILETAQISACKGESPSILTAPQPETAPLSVCQGETQGCLHQKLSDYLGTASTVLEGKHPMSLTPPPESAPVSDCDHERQEHSCQVPSVYIKVESAVLQGESLFILTIPQLETASLPVYESDSQEQSPQEPSVCSEVKSADSESENLAILETSSVSLGEGESQKHSHKKPSVYSKAESAVLEDLVEEMVCLSEDMNVLAKSVSTQEGCEKHFSPPKEMFYQGPADHAAAGHPTHFVSHSKRDEGIYRADPAESAAPIPAAEDKLSIVTEEEKVASHECEHLEDLAIKSTSSSKASISPSDNSGSGKRSSHSSDCKEPDKHPEVSLVKIKDLSEEMPSTSSGTSKFDISEVEPAYLNLSDLYDIVYFPFEFMNVKKPPPKPTSKRFMLAKGSEPPMGKGAEGHVTIESQPMYGFQKDSGGKQRSSTHSRSGLFKPYGRSHSMEQSVEQTLKKKVKASVAHISRILKGKPAPEPEQREGKNLTAGVNGCLNLSEMLLSLFLSAPSFVEELTDQDVALGQSVTLSCQTSANFPLHVDWFRDGVPIRSSSRILISATLKNFQLLTILVVTAEDFGIYTCAASSSLGTASTSCVIRKAEVLASPPAPDIVEVYEDGVQMVWKPVESNTVVTYTVQCKSEDREWKTLVTDMADCCYYASNLSRGLVYSFRTACISKAGMGPYSSPSQKFPVATEGESERVAPAEPFRTQQTYAFQTEIKRGRFSIVRQCREKLSGKAQAAKIIPYWQEDKQAVLQEYQILRKLHHTNIVQLQGAYVSPRHLVLILELCVGPELLHCLAERTSYSEVEVRDYLWQILSAVEFLHTHHILHLDLRSENMIITEPNLLKLLDFGNAQFYTPDRVITMDRCTDYVETMAPELLSEQGALPQTDIWAVGITAFIMLSADYPLSSEVACDFPRIAKTGKVKLARCYAGLSGGAVAFLQSTLSTNPWGRPSVSECFQFPWLQETGLDDRQQVVVTFSTTKLRSFLAEREKKRSLLCSKYGLMVAQ</sequence>
<dbReference type="CDD" id="cd00063">
    <property type="entry name" value="FN3"/>
    <property type="match status" value="2"/>
</dbReference>
<feature type="domain" description="Ig-like" evidence="34">
    <location>
        <begin position="746"/>
        <end position="879"/>
    </location>
</feature>
<dbReference type="SMART" id="SM00220">
    <property type="entry name" value="S_TKc"/>
    <property type="match status" value="2"/>
</dbReference>
<feature type="domain" description="Fibronectin type-III" evidence="35">
    <location>
        <begin position="515"/>
        <end position="610"/>
    </location>
</feature>
<dbReference type="InterPro" id="IPR036028">
    <property type="entry name" value="SH3-like_dom_sf"/>
</dbReference>
<evidence type="ECO:0000256" key="15">
    <source>
        <dbReference type="ARBA" id="ARBA00022840"/>
    </source>
</evidence>
<feature type="domain" description="Ig-like" evidence="34">
    <location>
        <begin position="2806"/>
        <end position="2890"/>
    </location>
</feature>
<keyword evidence="13" id="KW-0418">Kinase</keyword>
<feature type="domain" description="Ig-like" evidence="34">
    <location>
        <begin position="4905"/>
        <end position="4994"/>
    </location>
</feature>
<feature type="region of interest" description="Disordered" evidence="29">
    <location>
        <begin position="503"/>
        <end position="523"/>
    </location>
</feature>
<feature type="domain" description="Ig-like" evidence="34">
    <location>
        <begin position="110"/>
        <end position="201"/>
    </location>
</feature>
<keyword evidence="37" id="KW-1185">Reference proteome</keyword>
<feature type="domain" description="Fibronectin type-III" evidence="35">
    <location>
        <begin position="7401"/>
        <end position="7493"/>
    </location>
</feature>
<feature type="region of interest" description="Disordered" evidence="29">
    <location>
        <begin position="6634"/>
        <end position="6698"/>
    </location>
</feature>
<dbReference type="FunFam" id="2.60.40.10:FF:001652">
    <property type="entry name" value="Uncharacterized protein"/>
    <property type="match status" value="4"/>
</dbReference>
<dbReference type="Gene3D" id="2.60.40.10">
    <property type="entry name" value="Immunoglobulins"/>
    <property type="match status" value="56"/>
</dbReference>
<feature type="domain" description="Ig-like" evidence="34">
    <location>
        <begin position="3901"/>
        <end position="3985"/>
    </location>
</feature>
<feature type="domain" description="Ig-like" evidence="34">
    <location>
        <begin position="2057"/>
        <end position="2141"/>
    </location>
</feature>
<evidence type="ECO:0000256" key="10">
    <source>
        <dbReference type="ARBA" id="ARBA00022679"/>
    </source>
</evidence>
<dbReference type="SUPFAM" id="SSF50729">
    <property type="entry name" value="PH domain-like"/>
    <property type="match status" value="1"/>
</dbReference>
<feature type="domain" description="Ig-like" evidence="34">
    <location>
        <begin position="331"/>
        <end position="414"/>
    </location>
</feature>
<evidence type="ECO:0000256" key="3">
    <source>
        <dbReference type="ARBA" id="ARBA00004216"/>
    </source>
</evidence>
<dbReference type="FunFam" id="1.20.900.10:FF:000027">
    <property type="entry name" value="Obscurin, cytoskeletal calmodulin and titin-interacting RhoGEF"/>
    <property type="match status" value="1"/>
</dbReference>
<dbReference type="SUPFAM" id="SSF48726">
    <property type="entry name" value="Immunoglobulin"/>
    <property type="match status" value="54"/>
</dbReference>
<dbReference type="SUPFAM" id="SSF56112">
    <property type="entry name" value="Protein kinase-like (PK-like)"/>
    <property type="match status" value="2"/>
</dbReference>
<feature type="domain" description="PH" evidence="31">
    <location>
        <begin position="5661"/>
        <end position="5770"/>
    </location>
</feature>
<feature type="domain" description="Ig-like" evidence="34">
    <location>
        <begin position="3431"/>
        <end position="3514"/>
    </location>
</feature>
<dbReference type="FunFam" id="2.60.40.10:FF:000107">
    <property type="entry name" value="Myosin, light chain kinase a"/>
    <property type="match status" value="3"/>
</dbReference>
<dbReference type="PANTHER" id="PTHR35971">
    <property type="entry name" value="SI:DKEY-31G6.6"/>
    <property type="match status" value="1"/>
</dbReference>
<dbReference type="InterPro" id="IPR001452">
    <property type="entry name" value="SH3_domain"/>
</dbReference>
<organism evidence="36 37">
    <name type="scientific">Gopherus evgoodei</name>
    <name type="common">Goodes thornscrub tortoise</name>
    <dbReference type="NCBI Taxonomy" id="1825980"/>
    <lineage>
        <taxon>Eukaryota</taxon>
        <taxon>Metazoa</taxon>
        <taxon>Chordata</taxon>
        <taxon>Craniata</taxon>
        <taxon>Vertebrata</taxon>
        <taxon>Euteleostomi</taxon>
        <taxon>Archelosauria</taxon>
        <taxon>Testudinata</taxon>
        <taxon>Testudines</taxon>
        <taxon>Cryptodira</taxon>
        <taxon>Durocryptodira</taxon>
        <taxon>Testudinoidea</taxon>
        <taxon>Testudinidae</taxon>
        <taxon>Gopherus</taxon>
    </lineage>
</organism>
<feature type="domain" description="Ig-like" evidence="34">
    <location>
        <begin position="2181"/>
        <end position="2272"/>
    </location>
</feature>
<evidence type="ECO:0000259" key="31">
    <source>
        <dbReference type="PROSITE" id="PS50003"/>
    </source>
</evidence>
<evidence type="ECO:0000259" key="33">
    <source>
        <dbReference type="PROSITE" id="PS50011"/>
    </source>
</evidence>
<dbReference type="GeneTree" id="ENSGT00940000154756"/>
<dbReference type="FunFam" id="2.60.40.10:FF:001314">
    <property type="entry name" value="Obscurin, cytoskeletal calmodulin and titin-interacting RhoGEF"/>
    <property type="match status" value="1"/>
</dbReference>
<keyword evidence="10" id="KW-0808">Transferase</keyword>
<dbReference type="InterPro" id="IPR036179">
    <property type="entry name" value="Ig-like_dom_sf"/>
</dbReference>
<dbReference type="FunFam" id="2.30.30.40:FF:000124">
    <property type="entry name" value="obscurin isoform X2"/>
    <property type="match status" value="1"/>
</dbReference>
<feature type="domain" description="Ig-like" evidence="34">
    <location>
        <begin position="882"/>
        <end position="959"/>
    </location>
</feature>
<evidence type="ECO:0000256" key="16">
    <source>
        <dbReference type="ARBA" id="ARBA00023121"/>
    </source>
</evidence>
<feature type="compositionally biased region" description="Low complexity" evidence="29">
    <location>
        <begin position="5345"/>
        <end position="5354"/>
    </location>
</feature>
<feature type="domain" description="Ig-like" evidence="34">
    <location>
        <begin position="4401"/>
        <end position="4486"/>
    </location>
</feature>
<dbReference type="InterPro" id="IPR003961">
    <property type="entry name" value="FN3_dom"/>
</dbReference>
<dbReference type="Pfam" id="PF00041">
    <property type="entry name" value="fn3"/>
    <property type="match status" value="1"/>
</dbReference>
<dbReference type="SUPFAM" id="SSF48065">
    <property type="entry name" value="DBL homology domain (DH-domain)"/>
    <property type="match status" value="1"/>
</dbReference>
<keyword evidence="19" id="KW-0514">Muscle protein</keyword>
<evidence type="ECO:0000256" key="29">
    <source>
        <dbReference type="SAM" id="MobiDB-lite"/>
    </source>
</evidence>
<dbReference type="Pfam" id="PF00612">
    <property type="entry name" value="IQ"/>
    <property type="match status" value="1"/>
</dbReference>
<feature type="compositionally biased region" description="Acidic residues" evidence="29">
    <location>
        <begin position="6543"/>
        <end position="6553"/>
    </location>
</feature>
<dbReference type="FunFam" id="2.60.40.10:FF:000032">
    <property type="entry name" value="palladin isoform X1"/>
    <property type="match status" value="2"/>
</dbReference>
<dbReference type="Proteomes" id="UP000694390">
    <property type="component" value="Chromosome 2"/>
</dbReference>
<feature type="compositionally biased region" description="Pro residues" evidence="29">
    <location>
        <begin position="509"/>
        <end position="518"/>
    </location>
</feature>
<dbReference type="InterPro" id="IPR011993">
    <property type="entry name" value="PH-like_dom_sf"/>
</dbReference>
<keyword evidence="9" id="KW-0597">Phosphoprotein</keyword>
<dbReference type="SUPFAM" id="SSF50044">
    <property type="entry name" value="SH3-domain"/>
    <property type="match status" value="1"/>
</dbReference>
<dbReference type="GO" id="GO:0031430">
    <property type="term" value="C:M band"/>
    <property type="evidence" value="ECO:0007669"/>
    <property type="project" value="UniProtKB-SubCell"/>
</dbReference>
<dbReference type="Pfam" id="PF00069">
    <property type="entry name" value="Pkinase"/>
    <property type="match status" value="2"/>
</dbReference>
<dbReference type="InterPro" id="IPR000719">
    <property type="entry name" value="Prot_kinase_dom"/>
</dbReference>
<dbReference type="CDD" id="cd23767">
    <property type="entry name" value="IQCD"/>
    <property type="match status" value="1"/>
</dbReference>
<evidence type="ECO:0000256" key="27">
    <source>
        <dbReference type="PROSITE-ProRule" id="PRU00192"/>
    </source>
</evidence>
<dbReference type="FunFam" id="2.60.40.10:FF:000707">
    <property type="entry name" value="Obscurin, cytoskeletal calmodulin and titin-interacting RhoGEF"/>
    <property type="match status" value="1"/>
</dbReference>
<keyword evidence="20" id="KW-0539">Nucleus</keyword>
<evidence type="ECO:0000259" key="30">
    <source>
        <dbReference type="PROSITE" id="PS50002"/>
    </source>
</evidence>
<dbReference type="Gene3D" id="2.30.30.40">
    <property type="entry name" value="SH3 Domains"/>
    <property type="match status" value="1"/>
</dbReference>
<feature type="domain" description="Ig-like" evidence="34">
    <location>
        <begin position="3989"/>
        <end position="4075"/>
    </location>
</feature>
<dbReference type="Gene3D" id="2.30.29.30">
    <property type="entry name" value="Pleckstrin-homology domain (PH domain)/Phosphotyrosine-binding domain (PTB)"/>
    <property type="match status" value="1"/>
</dbReference>
<evidence type="ECO:0000256" key="11">
    <source>
        <dbReference type="ARBA" id="ARBA00022737"/>
    </source>
</evidence>
<dbReference type="Gene3D" id="1.20.900.10">
    <property type="entry name" value="Dbl homology (DH) domain"/>
    <property type="match status" value="1"/>
</dbReference>
<name>A0A8C4Y6F3_9SAUR</name>
<dbReference type="FunFam" id="1.10.510.10:FF:000519">
    <property type="entry name" value="Obscurin, cytoskeletal calmodulin and titin-interacting RhoGEF"/>
    <property type="match status" value="1"/>
</dbReference>
<dbReference type="PROSITE" id="PS50002">
    <property type="entry name" value="SH3"/>
    <property type="match status" value="1"/>
</dbReference>
<dbReference type="OrthoDB" id="10072266at2759"/>
<dbReference type="FunFam" id="2.60.40.10:FF:000965">
    <property type="entry name" value="Obscurin, cytoskeletal calmodulin and titin-interacting RhoGEF"/>
    <property type="match status" value="1"/>
</dbReference>
<feature type="compositionally biased region" description="Basic and acidic residues" evidence="29">
    <location>
        <begin position="6641"/>
        <end position="6656"/>
    </location>
</feature>
<evidence type="ECO:0000259" key="32">
    <source>
        <dbReference type="PROSITE" id="PS50010"/>
    </source>
</evidence>
<feature type="domain" description="Ig-like" evidence="34">
    <location>
        <begin position="2538"/>
        <end position="2622"/>
    </location>
</feature>
<dbReference type="Ensembl" id="ENSGEVT00005021870.1">
    <property type="protein sequence ID" value="ENSGEVP00005020824.1"/>
    <property type="gene ID" value="ENSGEVG00005012558.1"/>
</dbReference>
<dbReference type="Pfam" id="PF22697">
    <property type="entry name" value="SOS1_NGEF_PH"/>
    <property type="match status" value="1"/>
</dbReference>
<evidence type="ECO:0000256" key="22">
    <source>
        <dbReference type="ARBA" id="ARBA00037833"/>
    </source>
</evidence>
<dbReference type="InterPro" id="IPR008271">
    <property type="entry name" value="Ser/Thr_kinase_AS"/>
</dbReference>
<feature type="domain" description="Protein kinase" evidence="33">
    <location>
        <begin position="7509"/>
        <end position="7761"/>
    </location>
</feature>
<dbReference type="InterPro" id="IPR036116">
    <property type="entry name" value="FN3_sf"/>
</dbReference>
<feature type="domain" description="Ig-like" evidence="34">
    <location>
        <begin position="2717"/>
        <end position="2801"/>
    </location>
</feature>
<keyword evidence="11" id="KW-0677">Repeat</keyword>
<dbReference type="Pfam" id="PF07679">
    <property type="entry name" value="I-set"/>
    <property type="match status" value="50"/>
</dbReference>
<comment type="function">
    <text evidence="23">Structural component of striated muscles which plays a role in myofibrillogenesis. Probably involved in the assembly of myosin into sarcomeric A bands in striated muscle. Has serine/threonine protein kinase activity and phosphorylates N-cadherin CDH2 and sodium/potassium-transporting ATPase subunit ATP1B1. Binds (via the PH domain) strongly to phosphatidylinositol 3,4-bisphosphate (PtdIns(3,4)P2) and phosphatidylinositol 4,5-bisphosphate (PtdIns(4,5)P2), and to a lesser extent to phosphatidylinositol 3-phosphate (PtdIns(3)P), phosphatidylinositol 4-phosphate (PtdIns(4)P), phosphatidylinositol 5-phosphate (PtdIns(5)P) and phosphatidylinositol 3,4,5-trisphosphate (PtdIns(3,4,5)P3).</text>
</comment>
<dbReference type="SMART" id="SM00325">
    <property type="entry name" value="RhoGEF"/>
    <property type="match status" value="1"/>
</dbReference>
<dbReference type="InterPro" id="IPR055251">
    <property type="entry name" value="SOS1_NGEF_PH"/>
</dbReference>
<feature type="domain" description="Ig-like" evidence="34">
    <location>
        <begin position="10"/>
        <end position="100"/>
    </location>
</feature>
<evidence type="ECO:0000256" key="7">
    <source>
        <dbReference type="ARBA" id="ARBA00022475"/>
    </source>
</evidence>
<dbReference type="PROSITE" id="PS50835">
    <property type="entry name" value="IG_LIKE"/>
    <property type="match status" value="44"/>
</dbReference>
<dbReference type="FunFam" id="2.60.40.10:FF:000214">
    <property type="entry name" value="titin isoform X1"/>
    <property type="match status" value="1"/>
</dbReference>
<feature type="domain" description="Ig-like" evidence="34">
    <location>
        <begin position="1184"/>
        <end position="1270"/>
    </location>
</feature>
<feature type="domain" description="Ig-like" evidence="34">
    <location>
        <begin position="4258"/>
        <end position="4345"/>
    </location>
</feature>
<feature type="domain" description="Ig-like" evidence="34">
    <location>
        <begin position="3075"/>
        <end position="3161"/>
    </location>
</feature>
<feature type="domain" description="Ig-like" evidence="34">
    <location>
        <begin position="3636"/>
        <end position="3720"/>
    </location>
</feature>
<evidence type="ECO:0000313" key="37">
    <source>
        <dbReference type="Proteomes" id="UP000694390"/>
    </source>
</evidence>
<protein>
    <recommendedName>
        <fullName evidence="24">Obscurin</fullName>
    </recommendedName>
    <alternativeName>
        <fullName evidence="25">Obscurin-RhoGEF</fullName>
    </alternativeName>
    <alternativeName>
        <fullName evidence="26">Obscurin-myosin light chain kinase</fullName>
    </alternativeName>
</protein>
<dbReference type="GO" id="GO:1902936">
    <property type="term" value="F:phosphatidylinositol bisphosphate binding"/>
    <property type="evidence" value="ECO:0007669"/>
    <property type="project" value="UniProtKB-ARBA"/>
</dbReference>
<dbReference type="PROSITE" id="PS50011">
    <property type="entry name" value="PROTEIN_KINASE_DOM"/>
    <property type="match status" value="2"/>
</dbReference>
<feature type="domain" description="Ig-like" evidence="34">
    <location>
        <begin position="6007"/>
        <end position="6096"/>
    </location>
</feature>
<dbReference type="PROSITE" id="PS50010">
    <property type="entry name" value="DH_2"/>
    <property type="match status" value="1"/>
</dbReference>
<feature type="domain" description="Ig-like" evidence="34">
    <location>
        <begin position="3255"/>
        <end position="3336"/>
    </location>
</feature>
<feature type="region of interest" description="Disordered" evidence="29">
    <location>
        <begin position="6957"/>
        <end position="6976"/>
    </location>
</feature>
<feature type="domain" description="Ig-like" evidence="34">
    <location>
        <begin position="1276"/>
        <end position="1376"/>
    </location>
</feature>
<keyword evidence="17" id="KW-0472">Membrane</keyword>
<dbReference type="PROSITE" id="PS50003">
    <property type="entry name" value="PH_DOMAIN"/>
    <property type="match status" value="1"/>
</dbReference>
<dbReference type="GO" id="GO:0005085">
    <property type="term" value="F:guanyl-nucleotide exchange factor activity"/>
    <property type="evidence" value="ECO:0007669"/>
    <property type="project" value="InterPro"/>
</dbReference>
<dbReference type="CDD" id="cd00096">
    <property type="entry name" value="Ig"/>
    <property type="match status" value="8"/>
</dbReference>
<dbReference type="InterPro" id="IPR000048">
    <property type="entry name" value="IQ_motif_EF-hand-BS"/>
</dbReference>
<feature type="domain" description="Ig-like" evidence="34">
    <location>
        <begin position="1385"/>
        <end position="1451"/>
    </location>
</feature>
<evidence type="ECO:0000256" key="5">
    <source>
        <dbReference type="ARBA" id="ARBA00022443"/>
    </source>
</evidence>
<feature type="domain" description="Ig-like" evidence="34">
    <location>
        <begin position="7305"/>
        <end position="7394"/>
    </location>
</feature>
<keyword evidence="21" id="KW-0393">Immunoglobulin domain</keyword>
<evidence type="ECO:0000256" key="20">
    <source>
        <dbReference type="ARBA" id="ARBA00023242"/>
    </source>
</evidence>
<dbReference type="InterPro" id="IPR008266">
    <property type="entry name" value="Tyr_kinase_AS"/>
</dbReference>
<dbReference type="PROSITE" id="PS00108">
    <property type="entry name" value="PROTEIN_KINASE_ST"/>
    <property type="match status" value="1"/>
</dbReference>
<feature type="region of interest" description="Disordered" evidence="29">
    <location>
        <begin position="7213"/>
        <end position="7251"/>
    </location>
</feature>
<evidence type="ECO:0000256" key="13">
    <source>
        <dbReference type="ARBA" id="ARBA00022777"/>
    </source>
</evidence>
<evidence type="ECO:0000256" key="24">
    <source>
        <dbReference type="ARBA" id="ARBA00067992"/>
    </source>
</evidence>
<dbReference type="FunFam" id="2.60.40.10:FF:000050">
    <property type="entry name" value="Titin isoform B"/>
    <property type="match status" value="3"/>
</dbReference>
<dbReference type="PROSITE" id="PS00107">
    <property type="entry name" value="PROTEIN_KINASE_ATP"/>
    <property type="match status" value="1"/>
</dbReference>
<dbReference type="FunFam" id="2.60.40.10:FF:000747">
    <property type="entry name" value="obscurin isoform X6"/>
    <property type="match status" value="1"/>
</dbReference>
<dbReference type="InterPro" id="IPR003599">
    <property type="entry name" value="Ig_sub"/>
</dbReference>
<dbReference type="FunFam" id="2.60.40.10:FF:000773">
    <property type="entry name" value="obscurin isoform X4"/>
    <property type="match status" value="1"/>
</dbReference>
<dbReference type="SMART" id="SM00409">
    <property type="entry name" value="IG"/>
    <property type="match status" value="54"/>
</dbReference>
<dbReference type="PROSITE" id="PS50853">
    <property type="entry name" value="FN3"/>
    <property type="match status" value="2"/>
</dbReference>
<evidence type="ECO:0000256" key="2">
    <source>
        <dbReference type="ARBA" id="ARBA00004135"/>
    </source>
</evidence>
<feature type="domain" description="Ig-like" evidence="34">
    <location>
        <begin position="3343"/>
        <end position="3426"/>
    </location>
</feature>
<dbReference type="FunFam" id="2.60.40.10:FF:000211">
    <property type="entry name" value="Obscurin-like protein 1"/>
    <property type="match status" value="5"/>
</dbReference>
<accession>A0A8C4Y6F3</accession>
<dbReference type="InterPro" id="IPR011009">
    <property type="entry name" value="Kinase-like_dom_sf"/>
</dbReference>
<dbReference type="InterPro" id="IPR013098">
    <property type="entry name" value="Ig_I-set"/>
</dbReference>
<feature type="region of interest" description="Disordered" evidence="29">
    <location>
        <begin position="6921"/>
        <end position="6949"/>
    </location>
</feature>
<dbReference type="GO" id="GO:0055013">
    <property type="term" value="P:cardiac muscle cell development"/>
    <property type="evidence" value="ECO:0007669"/>
    <property type="project" value="UniProtKB-ARBA"/>
</dbReference>
<feature type="domain" description="Ig-like" evidence="34">
    <location>
        <begin position="1736"/>
        <end position="1819"/>
    </location>
</feature>
<dbReference type="Pfam" id="PF00621">
    <property type="entry name" value="RhoGEF"/>
    <property type="match status" value="1"/>
</dbReference>
<feature type="domain" description="Ig-like" evidence="34">
    <location>
        <begin position="5874"/>
        <end position="5964"/>
    </location>
</feature>
<evidence type="ECO:0000256" key="6">
    <source>
        <dbReference type="ARBA" id="ARBA00022473"/>
    </source>
</evidence>
<feature type="domain" description="Ig-like" evidence="34">
    <location>
        <begin position="5039"/>
        <end position="5128"/>
    </location>
</feature>
<dbReference type="InterPro" id="IPR003598">
    <property type="entry name" value="Ig_sub2"/>
</dbReference>
<dbReference type="SUPFAM" id="SSF49265">
    <property type="entry name" value="Fibronectin type III"/>
    <property type="match status" value="2"/>
</dbReference>
<dbReference type="FunFam" id="2.60.40.10:FF:000380">
    <property type="entry name" value="obscurin isoform X3"/>
    <property type="match status" value="1"/>
</dbReference>
<feature type="domain" description="Ig-like" evidence="34">
    <location>
        <begin position="3166"/>
        <end position="3250"/>
    </location>
</feature>
<feature type="domain" description="Ig-like" evidence="34">
    <location>
        <begin position="3817"/>
        <end position="3897"/>
    </location>
</feature>
<feature type="domain" description="Ig-like" evidence="34">
    <location>
        <begin position="4674"/>
        <end position="4763"/>
    </location>
</feature>
<gene>
    <name evidence="36" type="primary">OBSCN</name>
</gene>
<feature type="domain" description="Ig-like" evidence="34">
    <location>
        <begin position="2986"/>
        <end position="3070"/>
    </location>
</feature>
<comment type="subcellular location">
    <subcellularLocation>
        <location evidence="2">Cell membrane</location>
        <location evidence="2">Sarcolemma</location>
    </subcellularLocation>
    <subcellularLocation>
        <location evidence="22">Cytoplasm</location>
        <location evidence="22">Myofibril</location>
        <location evidence="22">Sarcomere</location>
        <location evidence="22">M line</location>
    </subcellularLocation>
    <subcellularLocation>
        <location evidence="3">Cytoplasm</location>
        <location evidence="3">Myofibril</location>
        <location evidence="3">Sarcomere</location>
        <location evidence="3">Z line</location>
    </subcellularLocation>
    <subcellularLocation>
        <location evidence="1">Nucleus</location>
    </subcellularLocation>
</comment>
<keyword evidence="5 27" id="KW-0728">SH3 domain</keyword>
<evidence type="ECO:0000256" key="28">
    <source>
        <dbReference type="PROSITE-ProRule" id="PRU10141"/>
    </source>
</evidence>
<dbReference type="GO" id="GO:0042383">
    <property type="term" value="C:sarcolemma"/>
    <property type="evidence" value="ECO:0007669"/>
    <property type="project" value="UniProtKB-SubCell"/>
</dbReference>
<dbReference type="SMART" id="SM00015">
    <property type="entry name" value="IQ"/>
    <property type="match status" value="1"/>
</dbReference>
<reference evidence="36" key="1">
    <citation type="submission" date="2019-06" db="EMBL/GenBank/DDBJ databases">
        <title>G10K-VGP Goodes thornscrub tortoise genome, primary haplotype.</title>
        <authorList>
            <person name="Murphy B."/>
            <person name="Edwards T."/>
            <person name="Rhie A."/>
            <person name="Koren S."/>
            <person name="Phillippy A."/>
            <person name="Fedrigo O."/>
            <person name="Haase B."/>
            <person name="Mountcastle J."/>
            <person name="Lewin H."/>
            <person name="Damas J."/>
            <person name="Howe K."/>
            <person name="Formenti G."/>
            <person name="Myers G."/>
            <person name="Durbin R."/>
            <person name="Jarvis E.D."/>
        </authorList>
    </citation>
    <scope>NUCLEOTIDE SEQUENCE [LARGE SCALE GENOMIC DNA]</scope>
</reference>
<dbReference type="Gene3D" id="3.30.200.20">
    <property type="entry name" value="Phosphorylase Kinase, domain 1"/>
    <property type="match status" value="2"/>
</dbReference>
<reference evidence="36" key="3">
    <citation type="submission" date="2025-09" db="UniProtKB">
        <authorList>
            <consortium name="Ensembl"/>
        </authorList>
    </citation>
    <scope>IDENTIFICATION</scope>
</reference>
<keyword evidence="16" id="KW-0446">Lipid-binding</keyword>
<dbReference type="SMART" id="SM00406">
    <property type="entry name" value="IGv"/>
    <property type="match status" value="17"/>
</dbReference>
<dbReference type="CDD" id="cd20971">
    <property type="entry name" value="IgI_1_Titin-A168_like"/>
    <property type="match status" value="1"/>
</dbReference>